<keyword evidence="3 6" id="KW-1133">Transmembrane helix</keyword>
<feature type="transmembrane region" description="Helical" evidence="6">
    <location>
        <begin position="169"/>
        <end position="190"/>
    </location>
</feature>
<dbReference type="PRINTS" id="PR00237">
    <property type="entry name" value="GPCRRHODOPSN"/>
</dbReference>
<dbReference type="Proteomes" id="UP000053766">
    <property type="component" value="Unassembled WGS sequence"/>
</dbReference>
<keyword evidence="8" id="KW-0675">Receptor</keyword>
<evidence type="ECO:0000256" key="2">
    <source>
        <dbReference type="ARBA" id="ARBA00022692"/>
    </source>
</evidence>
<dbReference type="Pfam" id="PF00001">
    <property type="entry name" value="7tm_1"/>
    <property type="match status" value="1"/>
</dbReference>
<dbReference type="PANTHER" id="PTHR24224">
    <property type="entry name" value="CARDIOACCELERATORY PEPTIDE RECEPTOR-RELATED"/>
    <property type="match status" value="1"/>
</dbReference>
<accession>A0A0D8XB04</accession>
<evidence type="ECO:0000259" key="7">
    <source>
        <dbReference type="PROSITE" id="PS50262"/>
    </source>
</evidence>
<keyword evidence="2 6" id="KW-0812">Transmembrane</keyword>
<evidence type="ECO:0000256" key="1">
    <source>
        <dbReference type="ARBA" id="ARBA00004370"/>
    </source>
</evidence>
<dbReference type="InterPro" id="IPR000276">
    <property type="entry name" value="GPCR_Rhodpsn"/>
</dbReference>
<name>A0A0D8XB04_DICVI</name>
<feature type="domain" description="G-protein coupled receptors family 1 profile" evidence="7">
    <location>
        <begin position="1"/>
        <end position="221"/>
    </location>
</feature>
<evidence type="ECO:0000256" key="5">
    <source>
        <dbReference type="SAM" id="MobiDB-lite"/>
    </source>
</evidence>
<reference evidence="8 9" key="1">
    <citation type="submission" date="2013-11" db="EMBL/GenBank/DDBJ databases">
        <title>Draft genome of the bovine lungworm Dictyocaulus viviparus.</title>
        <authorList>
            <person name="Mitreva M."/>
        </authorList>
    </citation>
    <scope>NUCLEOTIDE SEQUENCE [LARGE SCALE GENOMIC DNA]</scope>
    <source>
        <strain evidence="8 9">HannoverDv2000</strain>
    </source>
</reference>
<dbReference type="InterPro" id="IPR052665">
    <property type="entry name" value="Neuropeptide-GPCR"/>
</dbReference>
<evidence type="ECO:0000256" key="6">
    <source>
        <dbReference type="SAM" id="Phobius"/>
    </source>
</evidence>
<organism evidence="8 9">
    <name type="scientific">Dictyocaulus viviparus</name>
    <name type="common">Bovine lungworm</name>
    <dbReference type="NCBI Taxonomy" id="29172"/>
    <lineage>
        <taxon>Eukaryota</taxon>
        <taxon>Metazoa</taxon>
        <taxon>Ecdysozoa</taxon>
        <taxon>Nematoda</taxon>
        <taxon>Chromadorea</taxon>
        <taxon>Rhabditida</taxon>
        <taxon>Rhabditina</taxon>
        <taxon>Rhabditomorpha</taxon>
        <taxon>Strongyloidea</taxon>
        <taxon>Metastrongylidae</taxon>
        <taxon>Dictyocaulus</taxon>
    </lineage>
</organism>
<feature type="transmembrane region" description="Helical" evidence="6">
    <location>
        <begin position="202"/>
        <end position="224"/>
    </location>
</feature>
<dbReference type="PROSITE" id="PS50262">
    <property type="entry name" value="G_PROTEIN_RECEP_F1_2"/>
    <property type="match status" value="1"/>
</dbReference>
<keyword evidence="4 6" id="KW-0472">Membrane</keyword>
<keyword evidence="9" id="KW-1185">Reference proteome</keyword>
<comment type="subcellular location">
    <subcellularLocation>
        <location evidence="1">Membrane</location>
    </subcellularLocation>
</comment>
<feature type="transmembrane region" description="Helical" evidence="6">
    <location>
        <begin position="85"/>
        <end position="110"/>
    </location>
</feature>
<protein>
    <submittedName>
        <fullName evidence="8">7 transmembrane receptor</fullName>
    </submittedName>
</protein>
<evidence type="ECO:0000256" key="4">
    <source>
        <dbReference type="ARBA" id="ARBA00023136"/>
    </source>
</evidence>
<feature type="region of interest" description="Disordered" evidence="5">
    <location>
        <begin position="288"/>
        <end position="309"/>
    </location>
</feature>
<reference evidence="9" key="2">
    <citation type="journal article" date="2016" name="Sci. Rep.">
        <title>Dictyocaulus viviparus genome, variome and transcriptome elucidate lungworm biology and support future intervention.</title>
        <authorList>
            <person name="McNulty S.N."/>
            <person name="Strube C."/>
            <person name="Rosa B.A."/>
            <person name="Martin J.C."/>
            <person name="Tyagi R."/>
            <person name="Choi Y.J."/>
            <person name="Wang Q."/>
            <person name="Hallsworth Pepin K."/>
            <person name="Zhang X."/>
            <person name="Ozersky P."/>
            <person name="Wilson R.K."/>
            <person name="Sternberg P.W."/>
            <person name="Gasser R.B."/>
            <person name="Mitreva M."/>
        </authorList>
    </citation>
    <scope>NUCLEOTIDE SEQUENCE [LARGE SCALE GENOMIC DNA]</scope>
    <source>
        <strain evidence="9">HannoverDv2000</strain>
    </source>
</reference>
<dbReference type="GO" id="GO:0016020">
    <property type="term" value="C:membrane"/>
    <property type="evidence" value="ECO:0007669"/>
    <property type="project" value="UniProtKB-SubCell"/>
</dbReference>
<dbReference type="STRING" id="29172.A0A0D8XB04"/>
<evidence type="ECO:0000313" key="9">
    <source>
        <dbReference type="Proteomes" id="UP000053766"/>
    </source>
</evidence>
<evidence type="ECO:0000256" key="3">
    <source>
        <dbReference type="ARBA" id="ARBA00022989"/>
    </source>
</evidence>
<dbReference type="GO" id="GO:0004930">
    <property type="term" value="F:G protein-coupled receptor activity"/>
    <property type="evidence" value="ECO:0007669"/>
    <property type="project" value="InterPro"/>
</dbReference>
<dbReference type="AlphaFoldDB" id="A0A0D8XB04"/>
<gene>
    <name evidence="8" type="ORF">DICVIV_12242</name>
</gene>
<dbReference type="InterPro" id="IPR017452">
    <property type="entry name" value="GPCR_Rhodpsn_7TM"/>
</dbReference>
<evidence type="ECO:0000313" key="8">
    <source>
        <dbReference type="EMBL" id="KJH41785.1"/>
    </source>
</evidence>
<feature type="transmembrane region" description="Helical" evidence="6">
    <location>
        <begin position="45"/>
        <end position="65"/>
    </location>
</feature>
<dbReference type="Gene3D" id="1.20.1070.10">
    <property type="entry name" value="Rhodopsin 7-helix transmembrane proteins"/>
    <property type="match status" value="1"/>
</dbReference>
<dbReference type="SUPFAM" id="SSF81321">
    <property type="entry name" value="Family A G protein-coupled receptor-like"/>
    <property type="match status" value="1"/>
</dbReference>
<dbReference type="PANTHER" id="PTHR24224:SF36">
    <property type="entry name" value="NEMATOCIN RECEPTOR 2"/>
    <property type="match status" value="1"/>
</dbReference>
<dbReference type="EMBL" id="KN716762">
    <property type="protein sequence ID" value="KJH41785.1"/>
    <property type="molecule type" value="Genomic_DNA"/>
</dbReference>
<proteinExistence type="predicted"/>
<dbReference type="OrthoDB" id="5987909at2759"/>
<sequence length="335" mass="38910">MRYAQVLPLYASPFLLVTISADRYQAICRPLANIRSSRFRRTNCFAAIAWILAILFSIPQLFIWRKKKNGECATFYGNKSHFLKSLYVIAFNTVAWLLPSIFAAFFYYYVCKAVWTSRSKSVPHQFSKTLKSMKSDVTQDYINRLRKKSCGHRRQNNEYDRKRLQTVRLTMTIIATKFFLWMPFCLVNMIEAFMPGALSPSLSIYVMILGNLNSCVNPWVYILFNRSQAFKALCGLQRIGYSTHRSETDMLSSSRRSEHKISLPSKQSHLATTGVIELEVHNNGPYQNRYTRRSLKQPKQEHSAIRKRAPRSLYSRRSADFVSNKLDDYHSIVTS</sequence>